<name>A0A5B7FG77_PORTR</name>
<keyword evidence="2" id="KW-0472">Membrane</keyword>
<dbReference type="EMBL" id="VSRR010006246">
    <property type="protein sequence ID" value="MPC44366.1"/>
    <property type="molecule type" value="Genomic_DNA"/>
</dbReference>
<evidence type="ECO:0000256" key="1">
    <source>
        <dbReference type="SAM" id="MobiDB-lite"/>
    </source>
</evidence>
<dbReference type="AlphaFoldDB" id="A0A5B7FG77"/>
<comment type="caution">
    <text evidence="3">The sequence shown here is derived from an EMBL/GenBank/DDBJ whole genome shotgun (WGS) entry which is preliminary data.</text>
</comment>
<sequence length="230" mass="24421">MEKRTRSTGELAGTEGEKNRSLITNPDCPSSCVCGRHLPRFTCATGGTDAIAPPAPSPVSTRRCKDTVGAFVDRNTWKRCMIKTGKREYSSANDPRQYRREWRVLCCLDKHCYLALPPAPPPSGGTINGSLAALCTLASCCCCRRRHTVHAGDNSTWLFWVLAVAVRVSPAYNIMAVDSARCCYLLLQSEAVAAVAVAAAAAAAAAAEAVAVVVVVVSEWAPAVLRAGAP</sequence>
<proteinExistence type="predicted"/>
<evidence type="ECO:0000313" key="3">
    <source>
        <dbReference type="EMBL" id="MPC44366.1"/>
    </source>
</evidence>
<reference evidence="3 4" key="1">
    <citation type="submission" date="2019-05" db="EMBL/GenBank/DDBJ databases">
        <title>Another draft genome of Portunus trituberculatus and its Hox gene families provides insights of decapod evolution.</title>
        <authorList>
            <person name="Jeong J.-H."/>
            <person name="Song I."/>
            <person name="Kim S."/>
            <person name="Choi T."/>
            <person name="Kim D."/>
            <person name="Ryu S."/>
            <person name="Kim W."/>
        </authorList>
    </citation>
    <scope>NUCLEOTIDE SEQUENCE [LARGE SCALE GENOMIC DNA]</scope>
    <source>
        <tissue evidence="3">Muscle</tissue>
    </source>
</reference>
<evidence type="ECO:0000313" key="4">
    <source>
        <dbReference type="Proteomes" id="UP000324222"/>
    </source>
</evidence>
<feature type="transmembrane region" description="Helical" evidence="2">
    <location>
        <begin position="154"/>
        <end position="172"/>
    </location>
</feature>
<keyword evidence="2" id="KW-0812">Transmembrane</keyword>
<accession>A0A5B7FG77</accession>
<protein>
    <submittedName>
        <fullName evidence="3">Uncharacterized protein</fullName>
    </submittedName>
</protein>
<keyword evidence="2" id="KW-1133">Transmembrane helix</keyword>
<evidence type="ECO:0000256" key="2">
    <source>
        <dbReference type="SAM" id="Phobius"/>
    </source>
</evidence>
<organism evidence="3 4">
    <name type="scientific">Portunus trituberculatus</name>
    <name type="common">Swimming crab</name>
    <name type="synonym">Neptunus trituberculatus</name>
    <dbReference type="NCBI Taxonomy" id="210409"/>
    <lineage>
        <taxon>Eukaryota</taxon>
        <taxon>Metazoa</taxon>
        <taxon>Ecdysozoa</taxon>
        <taxon>Arthropoda</taxon>
        <taxon>Crustacea</taxon>
        <taxon>Multicrustacea</taxon>
        <taxon>Malacostraca</taxon>
        <taxon>Eumalacostraca</taxon>
        <taxon>Eucarida</taxon>
        <taxon>Decapoda</taxon>
        <taxon>Pleocyemata</taxon>
        <taxon>Brachyura</taxon>
        <taxon>Eubrachyura</taxon>
        <taxon>Portunoidea</taxon>
        <taxon>Portunidae</taxon>
        <taxon>Portuninae</taxon>
        <taxon>Portunus</taxon>
    </lineage>
</organism>
<dbReference type="Proteomes" id="UP000324222">
    <property type="component" value="Unassembled WGS sequence"/>
</dbReference>
<feature type="transmembrane region" description="Helical" evidence="2">
    <location>
        <begin position="192"/>
        <end position="217"/>
    </location>
</feature>
<gene>
    <name evidence="3" type="ORF">E2C01_038039</name>
</gene>
<feature type="region of interest" description="Disordered" evidence="1">
    <location>
        <begin position="1"/>
        <end position="22"/>
    </location>
</feature>
<keyword evidence="4" id="KW-1185">Reference proteome</keyword>